<dbReference type="EMBL" id="JAUTXU010000223">
    <property type="protein sequence ID" value="KAK3697637.1"/>
    <property type="molecule type" value="Genomic_DNA"/>
</dbReference>
<sequence length="377" mass="41642">MPDWKKIGDRRGVKPVGSSSPSATPAQTHAARDGQSPREAAEPASAQEQEKLAEAVEAVNLEPEEADVDMPNADEETADPQETSQSQEQDASKHGDDQNTVDTAAAQELVLRETPGVDESQGEASEGNKSEDDDAEKDDEEIESFLKRTARLKKEYNQAGRPPCQVDLWDADGTYVGQCNLHHHETLHDDEKALEAFRKRSAIEHLRTAAPEMLAASKGANDEPSKRQAKRERRNKKLAQRLQDKETKDSEATDGSQVKETDKKKRRCPSCHNVHKDGVKQCWSKCQRCGKRHQGECRKCHCGGWHPSDKCPKQKNAPAAAAAATVQPAQKGKKWTPNQALHYAMHGIENETGARRFTALLNAPDGRVNWTAQNLLA</sequence>
<keyword evidence="2" id="KW-1185">Reference proteome</keyword>
<dbReference type="Proteomes" id="UP001281147">
    <property type="component" value="Unassembled WGS sequence"/>
</dbReference>
<gene>
    <name evidence="1" type="ORF">LTR37_017376</name>
</gene>
<proteinExistence type="predicted"/>
<reference evidence="1" key="1">
    <citation type="submission" date="2023-07" db="EMBL/GenBank/DDBJ databases">
        <title>Black Yeasts Isolated from many extreme environments.</title>
        <authorList>
            <person name="Coleine C."/>
            <person name="Stajich J.E."/>
            <person name="Selbmann L."/>
        </authorList>
    </citation>
    <scope>NUCLEOTIDE SEQUENCE</scope>
    <source>
        <strain evidence="1">CCFEE 5714</strain>
    </source>
</reference>
<evidence type="ECO:0000313" key="2">
    <source>
        <dbReference type="Proteomes" id="UP001281147"/>
    </source>
</evidence>
<accession>A0ACC3MN11</accession>
<feature type="non-terminal residue" evidence="1">
    <location>
        <position position="377"/>
    </location>
</feature>
<comment type="caution">
    <text evidence="1">The sequence shown here is derived from an EMBL/GenBank/DDBJ whole genome shotgun (WGS) entry which is preliminary data.</text>
</comment>
<name>A0ACC3MN11_9PEZI</name>
<protein>
    <submittedName>
        <fullName evidence="1">Uncharacterized protein</fullName>
    </submittedName>
</protein>
<evidence type="ECO:0000313" key="1">
    <source>
        <dbReference type="EMBL" id="KAK3697637.1"/>
    </source>
</evidence>
<organism evidence="1 2">
    <name type="scientific">Vermiconidia calcicola</name>
    <dbReference type="NCBI Taxonomy" id="1690605"/>
    <lineage>
        <taxon>Eukaryota</taxon>
        <taxon>Fungi</taxon>
        <taxon>Dikarya</taxon>
        <taxon>Ascomycota</taxon>
        <taxon>Pezizomycotina</taxon>
        <taxon>Dothideomycetes</taxon>
        <taxon>Dothideomycetidae</taxon>
        <taxon>Mycosphaerellales</taxon>
        <taxon>Extremaceae</taxon>
        <taxon>Vermiconidia</taxon>
    </lineage>
</organism>